<dbReference type="Gene3D" id="3.20.20.150">
    <property type="entry name" value="Divalent-metal-dependent TIM barrel enzymes"/>
    <property type="match status" value="1"/>
</dbReference>
<evidence type="ECO:0000313" key="3">
    <source>
        <dbReference type="Proteomes" id="UP000787472"/>
    </source>
</evidence>
<dbReference type="PANTHER" id="PTHR12110:SF48">
    <property type="entry name" value="BLL3656 PROTEIN"/>
    <property type="match status" value="1"/>
</dbReference>
<accession>A0A9E5MNI5</accession>
<gene>
    <name evidence="2" type="ORF">G8770_18105</name>
</gene>
<protein>
    <submittedName>
        <fullName evidence="2">Sugar phosphate isomerase/epimerase</fullName>
    </submittedName>
</protein>
<keyword evidence="2" id="KW-0413">Isomerase</keyword>
<dbReference type="RefSeq" id="WP_167190220.1">
    <property type="nucleotide sequence ID" value="NZ_JAAONZ010000017.1"/>
</dbReference>
<dbReference type="PANTHER" id="PTHR12110">
    <property type="entry name" value="HYDROXYPYRUVATE ISOMERASE"/>
    <property type="match status" value="1"/>
</dbReference>
<feature type="domain" description="Xylose isomerase-like TIM barrel" evidence="1">
    <location>
        <begin position="53"/>
        <end position="251"/>
    </location>
</feature>
<dbReference type="InterPro" id="IPR036237">
    <property type="entry name" value="Xyl_isomerase-like_sf"/>
</dbReference>
<dbReference type="Proteomes" id="UP000787472">
    <property type="component" value="Unassembled WGS sequence"/>
</dbReference>
<dbReference type="InterPro" id="IPR013022">
    <property type="entry name" value="Xyl_isomerase-like_TIM-brl"/>
</dbReference>
<evidence type="ECO:0000259" key="1">
    <source>
        <dbReference type="Pfam" id="PF01261"/>
    </source>
</evidence>
<dbReference type="AlphaFoldDB" id="A0A9E5MNI5"/>
<dbReference type="EMBL" id="JAAONZ010000017">
    <property type="protein sequence ID" value="NHO67462.1"/>
    <property type="molecule type" value="Genomic_DNA"/>
</dbReference>
<dbReference type="GO" id="GO:0016853">
    <property type="term" value="F:isomerase activity"/>
    <property type="evidence" value="ECO:0007669"/>
    <property type="project" value="UniProtKB-KW"/>
</dbReference>
<proteinExistence type="predicted"/>
<keyword evidence="3" id="KW-1185">Reference proteome</keyword>
<sequence length="269" mass="29056">MKKLGIELLSIFDLPPVEFIQLAADLNCLNISLGLSQFPVPVYNFEPWSLRDNKKLRTEVKAALQDTGVTISLGEGFGIREGRHVSAFAQDLELMAELGATRVNTVGMDPNLKACVEQLGCFAEMAAAQGMAATVEFAPGLTIDSLETALEVVEQIAHPNLRLLVDSMHFFRSGGSAEQLAAVDKHLIGYVQLSDALAVAQNPDYMREATFERKMPGAGELPLQEFLAAVPDEGVVSLEIPNLAQAKLDGHPAAWLQQCVEAARALMSP</sequence>
<organism evidence="2 3">
    <name type="scientific">Pseudomaricurvus hydrocarbonicus</name>
    <dbReference type="NCBI Taxonomy" id="1470433"/>
    <lineage>
        <taxon>Bacteria</taxon>
        <taxon>Pseudomonadati</taxon>
        <taxon>Pseudomonadota</taxon>
        <taxon>Gammaproteobacteria</taxon>
        <taxon>Cellvibrionales</taxon>
        <taxon>Cellvibrionaceae</taxon>
        <taxon>Pseudomaricurvus</taxon>
    </lineage>
</organism>
<dbReference type="SUPFAM" id="SSF51658">
    <property type="entry name" value="Xylose isomerase-like"/>
    <property type="match status" value="1"/>
</dbReference>
<name>A0A9E5MNI5_9GAMM</name>
<dbReference type="Pfam" id="PF01261">
    <property type="entry name" value="AP_endonuc_2"/>
    <property type="match status" value="1"/>
</dbReference>
<evidence type="ECO:0000313" key="2">
    <source>
        <dbReference type="EMBL" id="NHO67462.1"/>
    </source>
</evidence>
<reference evidence="2" key="1">
    <citation type="submission" date="2020-03" db="EMBL/GenBank/DDBJ databases">
        <authorList>
            <person name="Guo F."/>
        </authorList>
    </citation>
    <scope>NUCLEOTIDE SEQUENCE</scope>
    <source>
        <strain evidence="2">JCM 30134</strain>
    </source>
</reference>
<comment type="caution">
    <text evidence="2">The sequence shown here is derived from an EMBL/GenBank/DDBJ whole genome shotgun (WGS) entry which is preliminary data.</text>
</comment>
<dbReference type="InterPro" id="IPR050312">
    <property type="entry name" value="IolE/XylAMocC-like"/>
</dbReference>